<evidence type="ECO:0000256" key="6">
    <source>
        <dbReference type="ARBA" id="ARBA00023136"/>
    </source>
</evidence>
<dbReference type="Ensembl" id="ENSCSET00000015994.1">
    <property type="protein sequence ID" value="ENSCSEP00000015799.1"/>
    <property type="gene ID" value="ENSCSEG00000010138.1"/>
</dbReference>
<dbReference type="GO" id="GO:0070782">
    <property type="term" value="P:phosphatidylserine exposure on apoptotic cell surface"/>
    <property type="evidence" value="ECO:0007669"/>
    <property type="project" value="TreeGrafter"/>
</dbReference>
<reference evidence="9 10" key="1">
    <citation type="journal article" date="2014" name="Nat. Genet.">
        <title>Whole-genome sequence of a flatfish provides insights into ZW sex chromosome evolution and adaptation to a benthic lifestyle.</title>
        <authorList>
            <person name="Chen S."/>
            <person name="Zhang G."/>
            <person name="Shao C."/>
            <person name="Huang Q."/>
            <person name="Liu G."/>
            <person name="Zhang P."/>
            <person name="Song W."/>
            <person name="An N."/>
            <person name="Chalopin D."/>
            <person name="Volff J.N."/>
            <person name="Hong Y."/>
            <person name="Li Q."/>
            <person name="Sha Z."/>
            <person name="Zhou H."/>
            <person name="Xie M."/>
            <person name="Yu Q."/>
            <person name="Liu Y."/>
            <person name="Xiang H."/>
            <person name="Wang N."/>
            <person name="Wu K."/>
            <person name="Yang C."/>
            <person name="Zhou Q."/>
            <person name="Liao X."/>
            <person name="Yang L."/>
            <person name="Hu Q."/>
            <person name="Zhang J."/>
            <person name="Meng L."/>
            <person name="Jin L."/>
            <person name="Tian Y."/>
            <person name="Lian J."/>
            <person name="Yang J."/>
            <person name="Miao G."/>
            <person name="Liu S."/>
            <person name="Liang Z."/>
            <person name="Yan F."/>
            <person name="Li Y."/>
            <person name="Sun B."/>
            <person name="Zhang H."/>
            <person name="Zhang J."/>
            <person name="Zhu Y."/>
            <person name="Du M."/>
            <person name="Zhao Y."/>
            <person name="Schartl M."/>
            <person name="Tang Q."/>
            <person name="Wang J."/>
        </authorList>
    </citation>
    <scope>NUCLEOTIDE SEQUENCE</scope>
</reference>
<reference evidence="9" key="3">
    <citation type="submission" date="2025-09" db="UniProtKB">
        <authorList>
            <consortium name="Ensembl"/>
        </authorList>
    </citation>
    <scope>IDENTIFICATION</scope>
</reference>
<feature type="transmembrane region" description="Helical" evidence="7">
    <location>
        <begin position="160"/>
        <end position="179"/>
    </location>
</feature>
<dbReference type="InterPro" id="IPR050895">
    <property type="entry name" value="XK-related_scramblase"/>
</dbReference>
<evidence type="ECO:0000256" key="4">
    <source>
        <dbReference type="ARBA" id="ARBA00022692"/>
    </source>
</evidence>
<dbReference type="GeneTree" id="ENSGT01140000282565"/>
<feature type="transmembrane region" description="Helical" evidence="7">
    <location>
        <begin position="49"/>
        <end position="68"/>
    </location>
</feature>
<dbReference type="OMA" id="HEMSWIS"/>
<evidence type="ECO:0000256" key="8">
    <source>
        <dbReference type="SAM" id="MobiDB-lite"/>
    </source>
</evidence>
<feature type="transmembrane region" description="Helical" evidence="7">
    <location>
        <begin position="14"/>
        <end position="37"/>
    </location>
</feature>
<evidence type="ECO:0000256" key="3">
    <source>
        <dbReference type="ARBA" id="ARBA00022475"/>
    </source>
</evidence>
<keyword evidence="5 7" id="KW-1133">Transmembrane helix</keyword>
<evidence type="ECO:0000256" key="5">
    <source>
        <dbReference type="ARBA" id="ARBA00022989"/>
    </source>
</evidence>
<dbReference type="Pfam" id="PF09815">
    <property type="entry name" value="XK-related"/>
    <property type="match status" value="1"/>
</dbReference>
<evidence type="ECO:0000256" key="2">
    <source>
        <dbReference type="ARBA" id="ARBA00008789"/>
    </source>
</evidence>
<evidence type="ECO:0000256" key="1">
    <source>
        <dbReference type="ARBA" id="ARBA00004651"/>
    </source>
</evidence>
<dbReference type="Proteomes" id="UP000265120">
    <property type="component" value="Chromosome 18"/>
</dbReference>
<dbReference type="GO" id="GO:0043652">
    <property type="term" value="P:engulfment of apoptotic cell"/>
    <property type="evidence" value="ECO:0007669"/>
    <property type="project" value="TreeGrafter"/>
</dbReference>
<proteinExistence type="inferred from homology"/>
<accession>A0A3P8VNF6</accession>
<dbReference type="PANTHER" id="PTHR16024:SF19">
    <property type="entry name" value="XK-RELATED PROTEIN"/>
    <property type="match status" value="1"/>
</dbReference>
<sequence>MDSFKFNFSKLDSVFAWLGLIVFLADIVLDFVTLVFFYQTGAYWRFSILLILILGSSVLVNTYSWLWYKYDKFEREMAVETCLSPRLFHVVHVFQLGFFVRSEQTLLQFCSYSKKELEGYAVYRSHDFCFLKLIEAFSENSPQLLLMLTSVLHQHQAQLIQVWKALASACGIALGVTMYHRSLRSFLPDKANQKVASSLVYFSWNLFLISSRLVALALFASVLPWFIFAHFLCSWLVLFFCAWRCQTSFMDSSAGEWLFRATVGLIWYFNWLNVAKGRTRNRTLLYHGYMLLDICLLCRWFWKMSTESNLEKSIAVSVVVVVYVLGLILKVIYYKCIHPTLSKEKATTEDGGVLSKGTTAEEPEDTEVTFRSLPGPPTPSVEDRSRMRKLAEIFYS</sequence>
<evidence type="ECO:0000313" key="10">
    <source>
        <dbReference type="Proteomes" id="UP000265120"/>
    </source>
</evidence>
<evidence type="ECO:0000313" key="9">
    <source>
        <dbReference type="Ensembl" id="ENSCSEP00000015799.1"/>
    </source>
</evidence>
<comment type="similarity">
    <text evidence="2 7">Belongs to the XK family.</text>
</comment>
<evidence type="ECO:0000256" key="7">
    <source>
        <dbReference type="RuleBase" id="RU910716"/>
    </source>
</evidence>
<feature type="region of interest" description="Disordered" evidence="8">
    <location>
        <begin position="348"/>
        <end position="384"/>
    </location>
</feature>
<dbReference type="AlphaFoldDB" id="A0A3P8VNF6"/>
<comment type="subcellular location">
    <subcellularLocation>
        <location evidence="1">Cell membrane</location>
        <topology evidence="1">Multi-pass membrane protein</topology>
    </subcellularLocation>
    <subcellularLocation>
        <location evidence="7">Membrane</location>
        <topology evidence="7">Multi-pass membrane protein</topology>
    </subcellularLocation>
</comment>
<keyword evidence="10" id="KW-1185">Reference proteome</keyword>
<feature type="transmembrane region" description="Helical" evidence="7">
    <location>
        <begin position="199"/>
        <end position="219"/>
    </location>
</feature>
<organism evidence="9 10">
    <name type="scientific">Cynoglossus semilaevis</name>
    <name type="common">Tongue sole</name>
    <dbReference type="NCBI Taxonomy" id="244447"/>
    <lineage>
        <taxon>Eukaryota</taxon>
        <taxon>Metazoa</taxon>
        <taxon>Chordata</taxon>
        <taxon>Craniata</taxon>
        <taxon>Vertebrata</taxon>
        <taxon>Euteleostomi</taxon>
        <taxon>Actinopterygii</taxon>
        <taxon>Neopterygii</taxon>
        <taxon>Teleostei</taxon>
        <taxon>Neoteleostei</taxon>
        <taxon>Acanthomorphata</taxon>
        <taxon>Carangaria</taxon>
        <taxon>Pleuronectiformes</taxon>
        <taxon>Pleuronectoidei</taxon>
        <taxon>Cynoglossidae</taxon>
        <taxon>Cynoglossinae</taxon>
        <taxon>Cynoglossus</taxon>
    </lineage>
</organism>
<feature type="transmembrane region" description="Helical" evidence="7">
    <location>
        <begin position="314"/>
        <end position="334"/>
    </location>
</feature>
<dbReference type="GO" id="GO:0005886">
    <property type="term" value="C:plasma membrane"/>
    <property type="evidence" value="ECO:0007669"/>
    <property type="project" value="UniProtKB-SubCell"/>
</dbReference>
<feature type="transmembrane region" description="Helical" evidence="7">
    <location>
        <begin position="225"/>
        <end position="245"/>
    </location>
</feature>
<keyword evidence="4 7" id="KW-0812">Transmembrane</keyword>
<dbReference type="InterPro" id="IPR018629">
    <property type="entry name" value="XK-rel"/>
</dbReference>
<keyword evidence="6 7" id="KW-0472">Membrane</keyword>
<dbReference type="GO" id="GO:1902742">
    <property type="term" value="P:apoptotic process involved in development"/>
    <property type="evidence" value="ECO:0007669"/>
    <property type="project" value="TreeGrafter"/>
</dbReference>
<keyword evidence="3" id="KW-1003">Cell membrane</keyword>
<name>A0A3P8VNF6_CYNSE</name>
<feature type="transmembrane region" description="Helical" evidence="7">
    <location>
        <begin position="284"/>
        <end position="302"/>
    </location>
</feature>
<reference evidence="9" key="2">
    <citation type="submission" date="2025-08" db="UniProtKB">
        <authorList>
            <consortium name="Ensembl"/>
        </authorList>
    </citation>
    <scope>IDENTIFICATION</scope>
</reference>
<dbReference type="PANTHER" id="PTHR16024">
    <property type="entry name" value="XK-RELATED PROTEIN"/>
    <property type="match status" value="1"/>
</dbReference>
<protein>
    <recommendedName>
        <fullName evidence="7">XK-related protein</fullName>
    </recommendedName>
</protein>